<dbReference type="AlphaFoldDB" id="G0U2S0"/>
<evidence type="ECO:0000313" key="2">
    <source>
        <dbReference type="EMBL" id="CCC50574.1"/>
    </source>
</evidence>
<feature type="compositionally biased region" description="Polar residues" evidence="1">
    <location>
        <begin position="250"/>
        <end position="259"/>
    </location>
</feature>
<name>G0U2S0_TRYVY</name>
<proteinExistence type="predicted"/>
<feature type="region of interest" description="Disordered" evidence="1">
    <location>
        <begin position="205"/>
        <end position="234"/>
    </location>
</feature>
<feature type="region of interest" description="Disordered" evidence="1">
    <location>
        <begin position="248"/>
        <end position="271"/>
    </location>
</feature>
<sequence>MVTLIAPEECQPAMSLYFASVTAKQVQHKASEILSSSARRQPLRHELRKSELATDNSEVMSAYMKCCVPSLPRTNGCEKNESPGRKRSKEGIYVKRLRQVLEDSQARRDDINVRTPSLLDNSSTVIDDPTQTSWARRSKRVSRVECGDKDALQAWREEEERRFGRLDGNSRSSCTAYTFSSTMDAGRFPVDASMTIAKVVSNMEKEQRFTPTGRRSRTAASFSDTLAPAARRPSHTVRLKVFSMGDWSERQSTSTQSDVRTPEKSKSDQKLLQESLSLKWRREFDHVNSKEQQNVAESLAMRDVCRKMVIRHEALSSGRPPMVALADMFQRAPSPAFHARAQKRTESEELVWGTMWTRRANEIALEQERQRLISDVENFRSCVKAASLSRAAVDDLQTDFVRVLRSWPSHYQKRHIFTVGNFIELIRSRYSLPASASSTNATTLTESMPSSAEAEFVEYVLNILPKDNSPRPATR</sequence>
<organism evidence="2">
    <name type="scientific">Trypanosoma vivax (strain Y486)</name>
    <dbReference type="NCBI Taxonomy" id="1055687"/>
    <lineage>
        <taxon>Eukaryota</taxon>
        <taxon>Discoba</taxon>
        <taxon>Euglenozoa</taxon>
        <taxon>Kinetoplastea</taxon>
        <taxon>Metakinetoplastina</taxon>
        <taxon>Trypanosomatida</taxon>
        <taxon>Trypanosomatidae</taxon>
        <taxon>Trypanosoma</taxon>
        <taxon>Duttonella</taxon>
    </lineage>
</organism>
<protein>
    <submittedName>
        <fullName evidence="2">Uncharacterized protein</fullName>
    </submittedName>
</protein>
<dbReference type="VEuPathDB" id="TriTrypDB:TvY486_0903950"/>
<accession>G0U2S0</accession>
<dbReference type="EMBL" id="HE573025">
    <property type="protein sequence ID" value="CCC50574.1"/>
    <property type="molecule type" value="Genomic_DNA"/>
</dbReference>
<gene>
    <name evidence="2" type="ORF">TVY486_0903950</name>
</gene>
<feature type="compositionally biased region" description="Basic and acidic residues" evidence="1">
    <location>
        <begin position="260"/>
        <end position="271"/>
    </location>
</feature>
<evidence type="ECO:0000256" key="1">
    <source>
        <dbReference type="SAM" id="MobiDB-lite"/>
    </source>
</evidence>
<reference evidence="2" key="1">
    <citation type="journal article" date="2012" name="Proc. Natl. Acad. Sci. U.S.A.">
        <title>Antigenic diversity is generated by distinct evolutionary mechanisms in African trypanosome species.</title>
        <authorList>
            <person name="Jackson A.P."/>
            <person name="Berry A."/>
            <person name="Aslett M."/>
            <person name="Allison H.C."/>
            <person name="Burton P."/>
            <person name="Vavrova-Anderson J."/>
            <person name="Brown R."/>
            <person name="Browne H."/>
            <person name="Corton N."/>
            <person name="Hauser H."/>
            <person name="Gamble J."/>
            <person name="Gilderthorp R."/>
            <person name="Marcello L."/>
            <person name="McQuillan J."/>
            <person name="Otto T.D."/>
            <person name="Quail M.A."/>
            <person name="Sanders M.J."/>
            <person name="van Tonder A."/>
            <person name="Ginger M.L."/>
            <person name="Field M.C."/>
            <person name="Barry J.D."/>
            <person name="Hertz-Fowler C."/>
            <person name="Berriman M."/>
        </authorList>
    </citation>
    <scope>NUCLEOTIDE SEQUENCE</scope>
    <source>
        <strain evidence="2">Y486</strain>
    </source>
</reference>